<accession>A0ABR1UEQ4</accession>
<name>A0ABR1UEQ4_9PEZI</name>
<reference evidence="1 2" key="1">
    <citation type="submission" date="2023-01" db="EMBL/GenBank/DDBJ databases">
        <title>Analysis of 21 Apiospora genomes using comparative genomics revels a genus with tremendous synthesis potential of carbohydrate active enzymes and secondary metabolites.</title>
        <authorList>
            <person name="Sorensen T."/>
        </authorList>
    </citation>
    <scope>NUCLEOTIDE SEQUENCE [LARGE SCALE GENOMIC DNA]</scope>
    <source>
        <strain evidence="1 2">CBS 83171</strain>
    </source>
</reference>
<comment type="caution">
    <text evidence="1">The sequence shown here is derived from an EMBL/GenBank/DDBJ whole genome shotgun (WGS) entry which is preliminary data.</text>
</comment>
<evidence type="ECO:0000313" key="1">
    <source>
        <dbReference type="EMBL" id="KAK8057385.1"/>
    </source>
</evidence>
<dbReference type="Proteomes" id="UP001446871">
    <property type="component" value="Unassembled WGS sequence"/>
</dbReference>
<dbReference type="EMBL" id="JAQQWM010000007">
    <property type="protein sequence ID" value="KAK8057385.1"/>
    <property type="molecule type" value="Genomic_DNA"/>
</dbReference>
<organism evidence="1 2">
    <name type="scientific">Apiospora saccharicola</name>
    <dbReference type="NCBI Taxonomy" id="335842"/>
    <lineage>
        <taxon>Eukaryota</taxon>
        <taxon>Fungi</taxon>
        <taxon>Dikarya</taxon>
        <taxon>Ascomycota</taxon>
        <taxon>Pezizomycotina</taxon>
        <taxon>Sordariomycetes</taxon>
        <taxon>Xylariomycetidae</taxon>
        <taxon>Amphisphaeriales</taxon>
        <taxon>Apiosporaceae</taxon>
        <taxon>Apiospora</taxon>
    </lineage>
</organism>
<gene>
    <name evidence="1" type="ORF">PG996_011322</name>
</gene>
<proteinExistence type="predicted"/>
<sequence length="92" mass="9859">MVHQLVILLAQLDKQRQVGEVLVDDDVPAIPARRIAEPLRELAHAGVQDAGSLGERGVRAGNVPIRDPIMKAAPKLLLLGLGLDRLGVDLLC</sequence>
<keyword evidence="2" id="KW-1185">Reference proteome</keyword>
<protein>
    <submittedName>
        <fullName evidence="1">Uncharacterized protein</fullName>
    </submittedName>
</protein>
<evidence type="ECO:0000313" key="2">
    <source>
        <dbReference type="Proteomes" id="UP001446871"/>
    </source>
</evidence>